<dbReference type="CDD" id="cd04301">
    <property type="entry name" value="NAT_SF"/>
    <property type="match status" value="1"/>
</dbReference>
<evidence type="ECO:0000256" key="2">
    <source>
        <dbReference type="ARBA" id="ARBA00023315"/>
    </source>
</evidence>
<accession>A0A7K1SEC1</accession>
<proteinExistence type="predicted"/>
<sequence>MANPNPRLWGGLQQTRRLFAVGFQAALLYITFTSITASKLIVISIRRLSTFTSEHQKALGNTGYTSYYSYQVDKTIGVNTLVISIQRYKLEKPYIKRWPVDQATIAHYHKVVAQGYSWASFDQNSLVGVMIVEKREWNNSFWIDYIEVVESYQGRGIGSQLVAKLVGEAQKEHVRIITLETQNTNGDAIDFYQRNGFEIDGLNTTLYDSEHGEEIAIFLSKQIEFFHK</sequence>
<dbReference type="InterPro" id="IPR000182">
    <property type="entry name" value="GNAT_dom"/>
</dbReference>
<dbReference type="GO" id="GO:0016747">
    <property type="term" value="F:acyltransferase activity, transferring groups other than amino-acyl groups"/>
    <property type="evidence" value="ECO:0007669"/>
    <property type="project" value="InterPro"/>
</dbReference>
<keyword evidence="3" id="KW-0472">Membrane</keyword>
<dbReference type="SUPFAM" id="SSF55729">
    <property type="entry name" value="Acyl-CoA N-acyltransferases (Nat)"/>
    <property type="match status" value="1"/>
</dbReference>
<evidence type="ECO:0000313" key="5">
    <source>
        <dbReference type="EMBL" id="MVM32139.1"/>
    </source>
</evidence>
<keyword evidence="1 5" id="KW-0808">Transferase</keyword>
<evidence type="ECO:0000256" key="1">
    <source>
        <dbReference type="ARBA" id="ARBA00022679"/>
    </source>
</evidence>
<dbReference type="PROSITE" id="PS51186">
    <property type="entry name" value="GNAT"/>
    <property type="match status" value="1"/>
</dbReference>
<dbReference type="Pfam" id="PF00583">
    <property type="entry name" value="Acetyltransf_1"/>
    <property type="match status" value="1"/>
</dbReference>
<dbReference type="AlphaFoldDB" id="A0A7K1SEC1"/>
<name>A0A7K1SEC1_9BACT</name>
<dbReference type="Proteomes" id="UP000436006">
    <property type="component" value="Unassembled WGS sequence"/>
</dbReference>
<feature type="domain" description="N-acetyltransferase" evidence="4">
    <location>
        <begin position="83"/>
        <end position="224"/>
    </location>
</feature>
<protein>
    <submittedName>
        <fullName evidence="5">GNAT family N-acetyltransferase</fullName>
    </submittedName>
</protein>
<keyword evidence="3" id="KW-1133">Transmembrane helix</keyword>
<dbReference type="InterPro" id="IPR016181">
    <property type="entry name" value="Acyl_CoA_acyltransferase"/>
</dbReference>
<evidence type="ECO:0000259" key="4">
    <source>
        <dbReference type="PROSITE" id="PS51186"/>
    </source>
</evidence>
<dbReference type="EMBL" id="WPIN01000007">
    <property type="protein sequence ID" value="MVM32139.1"/>
    <property type="molecule type" value="Genomic_DNA"/>
</dbReference>
<dbReference type="PANTHER" id="PTHR43800">
    <property type="entry name" value="PEPTIDYL-LYSINE N-ACETYLTRANSFERASE YJAB"/>
    <property type="match status" value="1"/>
</dbReference>
<keyword evidence="6" id="KW-1185">Reference proteome</keyword>
<comment type="caution">
    <text evidence="5">The sequence shown here is derived from an EMBL/GenBank/DDBJ whole genome shotgun (WGS) entry which is preliminary data.</text>
</comment>
<organism evidence="5 6">
    <name type="scientific">Spirosoma arboris</name>
    <dbReference type="NCBI Taxonomy" id="2682092"/>
    <lineage>
        <taxon>Bacteria</taxon>
        <taxon>Pseudomonadati</taxon>
        <taxon>Bacteroidota</taxon>
        <taxon>Cytophagia</taxon>
        <taxon>Cytophagales</taxon>
        <taxon>Cytophagaceae</taxon>
        <taxon>Spirosoma</taxon>
    </lineage>
</organism>
<keyword evidence="2" id="KW-0012">Acyltransferase</keyword>
<reference evidence="5 6" key="1">
    <citation type="submission" date="2019-12" db="EMBL/GenBank/DDBJ databases">
        <title>Spirosoma sp. HMF4905 genome sequencing and assembly.</title>
        <authorList>
            <person name="Kang H."/>
            <person name="Cha I."/>
            <person name="Kim H."/>
            <person name="Joh K."/>
        </authorList>
    </citation>
    <scope>NUCLEOTIDE SEQUENCE [LARGE SCALE GENOMIC DNA]</scope>
    <source>
        <strain evidence="5 6">HMF4905</strain>
    </source>
</reference>
<dbReference type="Gene3D" id="3.40.630.30">
    <property type="match status" value="1"/>
</dbReference>
<dbReference type="RefSeq" id="WP_157586881.1">
    <property type="nucleotide sequence ID" value="NZ_WPIN01000007.1"/>
</dbReference>
<dbReference type="PANTHER" id="PTHR43800:SF1">
    <property type="entry name" value="PEPTIDYL-LYSINE N-ACETYLTRANSFERASE YJAB"/>
    <property type="match status" value="1"/>
</dbReference>
<keyword evidence="3" id="KW-0812">Transmembrane</keyword>
<gene>
    <name evidence="5" type="ORF">GO755_18965</name>
</gene>
<evidence type="ECO:0000313" key="6">
    <source>
        <dbReference type="Proteomes" id="UP000436006"/>
    </source>
</evidence>
<evidence type="ECO:0000256" key="3">
    <source>
        <dbReference type="SAM" id="Phobius"/>
    </source>
</evidence>
<feature type="transmembrane region" description="Helical" evidence="3">
    <location>
        <begin position="20"/>
        <end position="42"/>
    </location>
</feature>